<organism evidence="1 2">
    <name type="scientific">Anaeromyxobacter dehalogenans (strain 2CP-C)</name>
    <dbReference type="NCBI Taxonomy" id="290397"/>
    <lineage>
        <taxon>Bacteria</taxon>
        <taxon>Pseudomonadati</taxon>
        <taxon>Myxococcota</taxon>
        <taxon>Myxococcia</taxon>
        <taxon>Myxococcales</taxon>
        <taxon>Cystobacterineae</taxon>
        <taxon>Anaeromyxobacteraceae</taxon>
        <taxon>Anaeromyxobacter</taxon>
    </lineage>
</organism>
<gene>
    <name evidence="1" type="ordered locus">Adeh_2917</name>
</gene>
<evidence type="ECO:0000313" key="1">
    <source>
        <dbReference type="EMBL" id="ABC82687.1"/>
    </source>
</evidence>
<dbReference type="HOGENOM" id="CLU_640490_0_0_7"/>
<accession>Q2IDN2</accession>
<proteinExistence type="predicted"/>
<dbReference type="KEGG" id="ade:Adeh_2917"/>
<name>Q2IDN2_ANADE</name>
<sequence length="448" mass="47916">MPRSPEHRPRRPRRWDLVLTWAVLLAPALVLAGVLVARQQTGDLEARLVRDARELLSRRHPRPVHVDAPSPGAIGDAIPAHLPSLDAAAQELAKDEPALRRTREVVAGSAPLDTLPPWTAAALQRLGPDLDALLAATRAERADFPATRDCQSLLDDGGWAGWQLAATLAGVRMRTSLAAGEPEAALRDGLDGLALGRDLAVARFLVGRMEGAEVVARLAPPMVDAIDALPGAAERRDAARRVRIVRDALPPLSRTFRDAATVSSVYMSAVLPATVLDALGPCASAVRHGGATRAALWQRLMFRDGWRGLREAQDALTAAADLPEPVRSDAFEDIARRALRQVNPLAAIAAPGHGKYARRSDAARLRLDALVLAAGAGAFRDERRRWPSSVAELAEAGELTTDEAGRLAGARLERVDDRRALSIAVPLPHADVAQPDETLAIVLRGAAR</sequence>
<dbReference type="Proteomes" id="UP000001935">
    <property type="component" value="Chromosome"/>
</dbReference>
<reference evidence="1" key="1">
    <citation type="submission" date="2006-01" db="EMBL/GenBank/DDBJ databases">
        <title>Complete sequence of Anaeromyxobacter dehalogenans 2CP-C.</title>
        <authorList>
            <consortium name="US DOE Joint Genome Institute"/>
            <person name="Copeland A."/>
            <person name="Lucas S."/>
            <person name="Lapidus A."/>
            <person name="Barry K."/>
            <person name="Detter J.C."/>
            <person name="Glavina T."/>
            <person name="Hammon N."/>
            <person name="Israni S."/>
            <person name="Pitluck S."/>
            <person name="Brettin T."/>
            <person name="Bruce D."/>
            <person name="Han C."/>
            <person name="Tapia R."/>
            <person name="Gilna P."/>
            <person name="Kiss H."/>
            <person name="Schmutz J."/>
            <person name="Larimer F."/>
            <person name="Land M."/>
            <person name="Kyrpides N."/>
            <person name="Anderson I."/>
            <person name="Sanford R.A."/>
            <person name="Ritalahti K.M."/>
            <person name="Thomas H.S."/>
            <person name="Kirby J.R."/>
            <person name="Zhulin I.B."/>
            <person name="Loeffler F.E."/>
            <person name="Richardson P."/>
        </authorList>
    </citation>
    <scope>NUCLEOTIDE SEQUENCE</scope>
    <source>
        <strain evidence="1">2CP-C</strain>
    </source>
</reference>
<protein>
    <submittedName>
        <fullName evidence="1">Uncharacterized protein</fullName>
    </submittedName>
</protein>
<evidence type="ECO:0000313" key="2">
    <source>
        <dbReference type="Proteomes" id="UP000001935"/>
    </source>
</evidence>
<dbReference type="EMBL" id="CP000251">
    <property type="protein sequence ID" value="ABC82687.1"/>
    <property type="molecule type" value="Genomic_DNA"/>
</dbReference>
<dbReference type="AlphaFoldDB" id="Q2IDN2"/>